<accession>A0A256IFR9</accession>
<dbReference type="InterPro" id="IPR040442">
    <property type="entry name" value="Pyrv_kinase-like_dom_sf"/>
</dbReference>
<keyword evidence="6" id="KW-1185">Reference proteome</keyword>
<evidence type="ECO:0000256" key="3">
    <source>
        <dbReference type="ARBA" id="ARBA00022842"/>
    </source>
</evidence>
<dbReference type="Gene3D" id="3.20.20.60">
    <property type="entry name" value="Phosphoenolpyruvate-binding domains"/>
    <property type="match status" value="1"/>
</dbReference>
<organism evidence="5 6">
    <name type="scientific">Halorubrum halodurans</name>
    <dbReference type="NCBI Taxonomy" id="1383851"/>
    <lineage>
        <taxon>Archaea</taxon>
        <taxon>Methanobacteriati</taxon>
        <taxon>Methanobacteriota</taxon>
        <taxon>Stenosarchaea group</taxon>
        <taxon>Halobacteria</taxon>
        <taxon>Halobacteriales</taxon>
        <taxon>Haloferacaceae</taxon>
        <taxon>Halorubrum</taxon>
    </lineage>
</organism>
<dbReference type="Proteomes" id="UP000216308">
    <property type="component" value="Unassembled WGS sequence"/>
</dbReference>
<dbReference type="PANTHER" id="PTHR32308:SF0">
    <property type="entry name" value="HPCH_HPAI ALDOLASE_CITRATE LYASE DOMAIN-CONTAINING PROTEIN"/>
    <property type="match status" value="1"/>
</dbReference>
<dbReference type="AlphaFoldDB" id="A0A256IFR9"/>
<dbReference type="GO" id="GO:0003824">
    <property type="term" value="F:catalytic activity"/>
    <property type="evidence" value="ECO:0007669"/>
    <property type="project" value="InterPro"/>
</dbReference>
<evidence type="ECO:0000256" key="2">
    <source>
        <dbReference type="ARBA" id="ARBA00022723"/>
    </source>
</evidence>
<protein>
    <recommendedName>
        <fullName evidence="4">HpcH/HpaI aldolase/citrate lyase domain-containing protein</fullName>
    </recommendedName>
</protein>
<gene>
    <name evidence="5" type="ORF">DJ70_12020</name>
</gene>
<keyword evidence="3" id="KW-0460">Magnesium</keyword>
<evidence type="ECO:0000313" key="6">
    <source>
        <dbReference type="Proteomes" id="UP000216308"/>
    </source>
</evidence>
<evidence type="ECO:0000259" key="4">
    <source>
        <dbReference type="Pfam" id="PF03328"/>
    </source>
</evidence>
<reference evidence="5 6" key="1">
    <citation type="journal article" date="2014" name="Front. Microbiol.">
        <title>Population and genomic analysis of the genus Halorubrum.</title>
        <authorList>
            <person name="Fullmer M.S."/>
            <person name="Soucy S.M."/>
            <person name="Swithers K.S."/>
            <person name="Makkay A.M."/>
            <person name="Wheeler R."/>
            <person name="Ventosa A."/>
            <person name="Gogarten J.P."/>
            <person name="Papke R.T."/>
        </authorList>
    </citation>
    <scope>NUCLEOTIDE SEQUENCE [LARGE SCALE GENOMIC DNA]</scope>
    <source>
        <strain evidence="5 6">Cb34</strain>
    </source>
</reference>
<dbReference type="OrthoDB" id="9170at2157"/>
<dbReference type="InterPro" id="IPR005000">
    <property type="entry name" value="Aldolase/citrate-lyase_domain"/>
</dbReference>
<evidence type="ECO:0000256" key="1">
    <source>
        <dbReference type="ARBA" id="ARBA00001946"/>
    </source>
</evidence>
<dbReference type="InterPro" id="IPR011206">
    <property type="entry name" value="Citrate_lyase_beta/mcl1/mcl2"/>
</dbReference>
<proteinExistence type="predicted"/>
<name>A0A256IFR9_9EURY</name>
<feature type="domain" description="HpcH/HpaI aldolase/citrate lyase" evidence="4">
    <location>
        <begin position="4"/>
        <end position="218"/>
    </location>
</feature>
<comment type="caution">
    <text evidence="5">The sequence shown here is derived from an EMBL/GenBank/DDBJ whole genome shotgun (WGS) entry which is preliminary data.</text>
</comment>
<comment type="cofactor">
    <cofactor evidence="1">
        <name>Mg(2+)</name>
        <dbReference type="ChEBI" id="CHEBI:18420"/>
    </cofactor>
</comment>
<keyword evidence="2" id="KW-0479">Metal-binding</keyword>
<dbReference type="GO" id="GO:0000287">
    <property type="term" value="F:magnesium ion binding"/>
    <property type="evidence" value="ECO:0007669"/>
    <property type="project" value="TreeGrafter"/>
</dbReference>
<dbReference type="RefSeq" id="WP_094533340.1">
    <property type="nucleotide sequence ID" value="NZ_NHPJ01000104.1"/>
</dbReference>
<dbReference type="InterPro" id="IPR015813">
    <property type="entry name" value="Pyrv/PenolPyrv_kinase-like_dom"/>
</dbReference>
<dbReference type="PIRSF" id="PIRSF015582">
    <property type="entry name" value="Cit_lyase_B"/>
    <property type="match status" value="1"/>
</dbReference>
<dbReference type="EMBL" id="NHPJ01000104">
    <property type="protein sequence ID" value="OYR55323.1"/>
    <property type="molecule type" value="Genomic_DNA"/>
</dbReference>
<dbReference type="GO" id="GO:0006107">
    <property type="term" value="P:oxaloacetate metabolic process"/>
    <property type="evidence" value="ECO:0007669"/>
    <property type="project" value="TreeGrafter"/>
</dbReference>
<dbReference type="PANTHER" id="PTHR32308">
    <property type="entry name" value="LYASE BETA SUBUNIT, PUTATIVE (AFU_ORTHOLOGUE AFUA_4G13030)-RELATED"/>
    <property type="match status" value="1"/>
</dbReference>
<sequence length="284" mass="29869">MVRRSLLYCPGDDREMMETAVETGADAVIFDLEDAVAPDETAGARGTVRAMLDALEEPDPHVSVRINPYGRSGEADVEAVVGEADAPPESVVLPKVESPETVDALVEDLERLAGEPVGVVPLIETAAGVVAAEAIAAAAGVDAVAFGDQDFTADVGATVTDEKTESLYARERVVVAAAAAGVDAFDTVHTDVRDLDGLREQAEFVGELGFDGKLAIHPDQVPVIHGAFTPDEEELEWAERVLAGQERASEEGAGAFTVDGQMIDPPLVERARTLVERAEAAGIR</sequence>
<dbReference type="SUPFAM" id="SSF51621">
    <property type="entry name" value="Phosphoenolpyruvate/pyruvate domain"/>
    <property type="match status" value="1"/>
</dbReference>
<dbReference type="Pfam" id="PF03328">
    <property type="entry name" value="HpcH_HpaI"/>
    <property type="match status" value="1"/>
</dbReference>
<evidence type="ECO:0000313" key="5">
    <source>
        <dbReference type="EMBL" id="OYR55323.1"/>
    </source>
</evidence>